<evidence type="ECO:0000259" key="1">
    <source>
        <dbReference type="SMART" id="SM00481"/>
    </source>
</evidence>
<dbReference type="SUPFAM" id="SSF89550">
    <property type="entry name" value="PHP domain-like"/>
    <property type="match status" value="1"/>
</dbReference>
<name>A0A1G2SG94_9BACT</name>
<dbReference type="AlphaFoldDB" id="A0A1G2SG94"/>
<dbReference type="GO" id="GO:0035312">
    <property type="term" value="F:5'-3' DNA exonuclease activity"/>
    <property type="evidence" value="ECO:0007669"/>
    <property type="project" value="TreeGrafter"/>
</dbReference>
<dbReference type="PANTHER" id="PTHR42924:SF3">
    <property type="entry name" value="POLYMERASE_HISTIDINOL PHOSPHATASE N-TERMINAL DOMAIN-CONTAINING PROTEIN"/>
    <property type="match status" value="1"/>
</dbReference>
<dbReference type="Gene3D" id="1.10.150.650">
    <property type="match status" value="1"/>
</dbReference>
<dbReference type="Proteomes" id="UP000177987">
    <property type="component" value="Unassembled WGS sequence"/>
</dbReference>
<accession>A0A1G2SG94</accession>
<dbReference type="Gene3D" id="3.20.20.140">
    <property type="entry name" value="Metal-dependent hydrolases"/>
    <property type="match status" value="1"/>
</dbReference>
<proteinExistence type="predicted"/>
<dbReference type="InterPro" id="IPR004013">
    <property type="entry name" value="PHP_dom"/>
</dbReference>
<dbReference type="STRING" id="1802727.A2937_02480"/>
<organism evidence="2 3">
    <name type="scientific">Candidatus Yonathbacteria bacterium RIFCSPLOWO2_01_FULL_47_33b</name>
    <dbReference type="NCBI Taxonomy" id="1802727"/>
    <lineage>
        <taxon>Bacteria</taxon>
        <taxon>Candidatus Yonathiibacteriota</taxon>
    </lineage>
</organism>
<dbReference type="InterPro" id="IPR003141">
    <property type="entry name" value="Pol/His_phosphatase_N"/>
</dbReference>
<reference evidence="2 3" key="1">
    <citation type="journal article" date="2016" name="Nat. Commun.">
        <title>Thousands of microbial genomes shed light on interconnected biogeochemical processes in an aquifer system.</title>
        <authorList>
            <person name="Anantharaman K."/>
            <person name="Brown C.T."/>
            <person name="Hug L.A."/>
            <person name="Sharon I."/>
            <person name="Castelle C.J."/>
            <person name="Probst A.J."/>
            <person name="Thomas B.C."/>
            <person name="Singh A."/>
            <person name="Wilkins M.J."/>
            <person name="Karaoz U."/>
            <person name="Brodie E.L."/>
            <person name="Williams K.H."/>
            <person name="Hubbard S.S."/>
            <person name="Banfield J.F."/>
        </authorList>
    </citation>
    <scope>NUCLEOTIDE SEQUENCE [LARGE SCALE GENOMIC DNA]</scope>
</reference>
<comment type="caution">
    <text evidence="2">The sequence shown here is derived from an EMBL/GenBank/DDBJ whole genome shotgun (WGS) entry which is preliminary data.</text>
</comment>
<dbReference type="SMART" id="SM00481">
    <property type="entry name" value="POLIIIAc"/>
    <property type="match status" value="1"/>
</dbReference>
<gene>
    <name evidence="2" type="ORF">A2937_02480</name>
</gene>
<evidence type="ECO:0000313" key="3">
    <source>
        <dbReference type="Proteomes" id="UP000177987"/>
    </source>
</evidence>
<dbReference type="GO" id="GO:0004534">
    <property type="term" value="F:5'-3' RNA exonuclease activity"/>
    <property type="evidence" value="ECO:0007669"/>
    <property type="project" value="TreeGrafter"/>
</dbReference>
<dbReference type="InterPro" id="IPR016195">
    <property type="entry name" value="Pol/histidinol_Pase-like"/>
</dbReference>
<protein>
    <recommendedName>
        <fullName evidence="1">Polymerase/histidinol phosphatase N-terminal domain-containing protein</fullName>
    </recommendedName>
</protein>
<dbReference type="Pfam" id="PF02811">
    <property type="entry name" value="PHP"/>
    <property type="match status" value="1"/>
</dbReference>
<evidence type="ECO:0000313" key="2">
    <source>
        <dbReference type="EMBL" id="OHA84036.1"/>
    </source>
</evidence>
<dbReference type="EMBL" id="MHUW01000007">
    <property type="protein sequence ID" value="OHA84036.1"/>
    <property type="molecule type" value="Genomic_DNA"/>
</dbReference>
<sequence>MTAIESLHTHTTLSDGKLTHRELFDLAESLGVSVLAFTDHDAVPSVATMTELEGLRGRDTKWIIGAELTCDLPRELAPATAGIHLIGLFLDPQNGALLEHCERAQASRITRMRKIVEGLQGLGFIITAEDCLAASGGESVGRPHIVEALKRRTENNAVMEKIRLEMRASGETDPAIKERYDNMMQKGERQYPYALFLSPEAFRSIYFEHDYMPDLDEAVDIIRGAGGVAVLAHYYTVRSKLPIETLEKLLTEKRLDGVEVVYGMREYGTDGEETIKKERATLRELSKKHGTFMAGGSDAHTREDLTFYVDNDWFSSETAGFTANILAHIKSNVHVQDANQLIRKFSSL</sequence>
<dbReference type="InterPro" id="IPR052018">
    <property type="entry name" value="PHP_domain"/>
</dbReference>
<feature type="domain" description="Polymerase/histidinol phosphatase N-terminal" evidence="1">
    <location>
        <begin position="7"/>
        <end position="72"/>
    </location>
</feature>
<dbReference type="PANTHER" id="PTHR42924">
    <property type="entry name" value="EXONUCLEASE"/>
    <property type="match status" value="1"/>
</dbReference>